<dbReference type="EMBL" id="UOFH01000415">
    <property type="protein sequence ID" value="VAW68015.1"/>
    <property type="molecule type" value="Genomic_DNA"/>
</dbReference>
<name>A0A3B0XI74_9ZZZZ</name>
<organism evidence="3">
    <name type="scientific">hydrothermal vent metagenome</name>
    <dbReference type="NCBI Taxonomy" id="652676"/>
    <lineage>
        <taxon>unclassified sequences</taxon>
        <taxon>metagenomes</taxon>
        <taxon>ecological metagenomes</taxon>
    </lineage>
</organism>
<dbReference type="Pfam" id="PF04333">
    <property type="entry name" value="MlaA"/>
    <property type="match status" value="1"/>
</dbReference>
<dbReference type="AlphaFoldDB" id="A0A3B0XI74"/>
<feature type="compositionally biased region" description="Acidic residues" evidence="2">
    <location>
        <begin position="241"/>
        <end position="256"/>
    </location>
</feature>
<gene>
    <name evidence="3" type="ORF">MNBD_GAMMA08-584</name>
</gene>
<evidence type="ECO:0000313" key="3">
    <source>
        <dbReference type="EMBL" id="VAW68015.1"/>
    </source>
</evidence>
<dbReference type="PANTHER" id="PTHR30035">
    <property type="entry name" value="LIPOPROTEIN VACJ-RELATED"/>
    <property type="match status" value="1"/>
</dbReference>
<feature type="region of interest" description="Disordered" evidence="2">
    <location>
        <begin position="237"/>
        <end position="266"/>
    </location>
</feature>
<dbReference type="PANTHER" id="PTHR30035:SF3">
    <property type="entry name" value="INTERMEMBRANE PHOSPHOLIPID TRANSPORT SYSTEM LIPOPROTEIN MLAA"/>
    <property type="match status" value="1"/>
</dbReference>
<keyword evidence="3" id="KW-0449">Lipoprotein</keyword>
<dbReference type="PRINTS" id="PR01805">
    <property type="entry name" value="VACJLIPOPROT"/>
</dbReference>
<dbReference type="GO" id="GO:0120010">
    <property type="term" value="P:intermembrane phospholipid transfer"/>
    <property type="evidence" value="ECO:0007669"/>
    <property type="project" value="TreeGrafter"/>
</dbReference>
<accession>A0A3B0XI74</accession>
<evidence type="ECO:0000256" key="2">
    <source>
        <dbReference type="SAM" id="MobiDB-lite"/>
    </source>
</evidence>
<reference evidence="3" key="1">
    <citation type="submission" date="2018-06" db="EMBL/GenBank/DDBJ databases">
        <authorList>
            <person name="Zhirakovskaya E."/>
        </authorList>
    </citation>
    <scope>NUCLEOTIDE SEQUENCE</scope>
</reference>
<dbReference type="InterPro" id="IPR007428">
    <property type="entry name" value="MlaA"/>
</dbReference>
<proteinExistence type="predicted"/>
<sequence length="266" mass="30110">MKIIDLKYILLFIVLFTSGCATVNGPADPNDPLESYNRSVYNFNEGVDQYFLKPVAQGYEAITPDPVMKGFNNFFSNLNDIVVIINDLLQLKPMQFLSDTGRFIVNSTLGLGGFIDWASDMNMPKHEEDFGQTLGYWGVPSGPYFIIPFLGPSTIRDGTGLLVDSQYDPIWQELENGFPLDDRDPTVAWSLRAAKGIDTRASLLKAESILNEAALDRYVFIREAYLQRRENLVYDGNPPEEPIEFNEDELFDFDEEPAPKIEPDKK</sequence>
<protein>
    <submittedName>
        <fullName evidence="3">Outer-membrane-phospholipid-binding lipoprotein MlaA</fullName>
    </submittedName>
</protein>
<keyword evidence="1" id="KW-0732">Signal</keyword>
<dbReference type="PROSITE" id="PS51257">
    <property type="entry name" value="PROKAR_LIPOPROTEIN"/>
    <property type="match status" value="1"/>
</dbReference>
<dbReference type="GO" id="GO:0016020">
    <property type="term" value="C:membrane"/>
    <property type="evidence" value="ECO:0007669"/>
    <property type="project" value="InterPro"/>
</dbReference>
<evidence type="ECO:0000256" key="1">
    <source>
        <dbReference type="ARBA" id="ARBA00022729"/>
    </source>
</evidence>
<feature type="compositionally biased region" description="Basic and acidic residues" evidence="2">
    <location>
        <begin position="257"/>
        <end position="266"/>
    </location>
</feature>